<reference evidence="1" key="1">
    <citation type="submission" date="2021-01" db="EMBL/GenBank/DDBJ databases">
        <authorList>
            <person name="Corre E."/>
            <person name="Pelletier E."/>
            <person name="Niang G."/>
            <person name="Scheremetjew M."/>
            <person name="Finn R."/>
            <person name="Kale V."/>
            <person name="Holt S."/>
            <person name="Cochrane G."/>
            <person name="Meng A."/>
            <person name="Brown T."/>
            <person name="Cohen L."/>
        </authorList>
    </citation>
    <scope>NUCLEOTIDE SEQUENCE</scope>
    <source>
        <strain evidence="1">Grunow 1884</strain>
    </source>
</reference>
<organism evidence="1">
    <name type="scientific">Trieres chinensis</name>
    <name type="common">Marine centric diatom</name>
    <name type="synonym">Odontella sinensis</name>
    <dbReference type="NCBI Taxonomy" id="1514140"/>
    <lineage>
        <taxon>Eukaryota</taxon>
        <taxon>Sar</taxon>
        <taxon>Stramenopiles</taxon>
        <taxon>Ochrophyta</taxon>
        <taxon>Bacillariophyta</taxon>
        <taxon>Mediophyceae</taxon>
        <taxon>Biddulphiophycidae</taxon>
        <taxon>Eupodiscales</taxon>
        <taxon>Parodontellaceae</taxon>
        <taxon>Trieres</taxon>
    </lineage>
</organism>
<gene>
    <name evidence="1" type="ORF">OSIN01602_LOCUS11901</name>
</gene>
<sequence>MGLDRTPCQLGAVVAALQHWISSLLKNGDGCFVKGSLCCLIVEEGTILFEDQESWYHDFFGHQQEDFLSHPGTCLGNSRLGWEIFVPRSPELQQIRGDTPAYGDHRPCSTGSFAPPLFRTETLVSVV</sequence>
<dbReference type="AlphaFoldDB" id="A0A7S1ZLQ1"/>
<protein>
    <submittedName>
        <fullName evidence="1">Uncharacterized protein</fullName>
    </submittedName>
</protein>
<proteinExistence type="predicted"/>
<accession>A0A7S1ZLQ1</accession>
<dbReference type="EMBL" id="HBGO01020756">
    <property type="protein sequence ID" value="CAD9343042.1"/>
    <property type="molecule type" value="Transcribed_RNA"/>
</dbReference>
<evidence type="ECO:0000313" key="1">
    <source>
        <dbReference type="EMBL" id="CAD9343042.1"/>
    </source>
</evidence>
<name>A0A7S1ZLQ1_TRICV</name>